<reference evidence="1 2" key="1">
    <citation type="submission" date="2019-07" db="EMBL/GenBank/DDBJ databases">
        <title>Genomic Encyclopedia of Type Strains, Phase IV (KMG-IV): sequencing the most valuable type-strain genomes for metagenomic binning, comparative biology and taxonomic classification.</title>
        <authorList>
            <person name="Goeker M."/>
        </authorList>
    </citation>
    <scope>NUCLEOTIDE SEQUENCE [LARGE SCALE GENOMIC DNA]</scope>
    <source>
        <strain evidence="1 2">DSM 18961</strain>
    </source>
</reference>
<accession>A0A5S5DS53</accession>
<dbReference type="EMBL" id="VNIA01000003">
    <property type="protein sequence ID" value="TYP98208.1"/>
    <property type="molecule type" value="Genomic_DNA"/>
</dbReference>
<proteinExistence type="predicted"/>
<dbReference type="Proteomes" id="UP000323136">
    <property type="component" value="Unassembled WGS sequence"/>
</dbReference>
<organism evidence="1 2">
    <name type="scientific">Tenacibaculum adriaticum</name>
    <dbReference type="NCBI Taxonomy" id="413713"/>
    <lineage>
        <taxon>Bacteria</taxon>
        <taxon>Pseudomonadati</taxon>
        <taxon>Bacteroidota</taxon>
        <taxon>Flavobacteriia</taxon>
        <taxon>Flavobacteriales</taxon>
        <taxon>Flavobacteriaceae</taxon>
        <taxon>Tenacibaculum</taxon>
    </lineage>
</organism>
<protein>
    <recommendedName>
        <fullName evidence="3">Secreted protein</fullName>
    </recommendedName>
</protein>
<gene>
    <name evidence="1" type="ORF">C7447_103379</name>
</gene>
<sequence length="229" mass="25906">MLILTPMMQKLIYFIFVFIISVVSFQTFAQVDGSNGGNLNGSSIGIIKAPATEINKPKSLDFNNDKGFKNANKELKKEQQKKQSEEDLKNKGIITPEMIARQHFNKNAERFSYEIPMIDMDLGSFHTKSKNINISSYDFGKFDGDVITIYKNGTMIVKNYVLKNDIKLFTIPLDIGFNKIEILAVDEGKLRPNTGAFTIYDDNKEIVASDMWYLAKGAKVIAQIVRIDK</sequence>
<evidence type="ECO:0000313" key="1">
    <source>
        <dbReference type="EMBL" id="TYP98208.1"/>
    </source>
</evidence>
<keyword evidence="2" id="KW-1185">Reference proteome</keyword>
<evidence type="ECO:0008006" key="3">
    <source>
        <dbReference type="Google" id="ProtNLM"/>
    </source>
</evidence>
<dbReference type="AlphaFoldDB" id="A0A5S5DS53"/>
<comment type="caution">
    <text evidence="1">The sequence shown here is derived from an EMBL/GenBank/DDBJ whole genome shotgun (WGS) entry which is preliminary data.</text>
</comment>
<name>A0A5S5DS53_9FLAO</name>
<evidence type="ECO:0000313" key="2">
    <source>
        <dbReference type="Proteomes" id="UP000323136"/>
    </source>
</evidence>